<feature type="compositionally biased region" description="Basic and acidic residues" evidence="1">
    <location>
        <begin position="103"/>
        <end position="122"/>
    </location>
</feature>
<evidence type="ECO:0000313" key="3">
    <source>
        <dbReference type="Proteomes" id="UP000299102"/>
    </source>
</evidence>
<feature type="region of interest" description="Disordered" evidence="1">
    <location>
        <begin position="1"/>
        <end position="142"/>
    </location>
</feature>
<protein>
    <submittedName>
        <fullName evidence="2">Uncharacterized protein</fullName>
    </submittedName>
</protein>
<evidence type="ECO:0000313" key="2">
    <source>
        <dbReference type="EMBL" id="GBP83554.1"/>
    </source>
</evidence>
<feature type="compositionally biased region" description="Basic and acidic residues" evidence="1">
    <location>
        <begin position="79"/>
        <end position="90"/>
    </location>
</feature>
<dbReference type="Proteomes" id="UP000299102">
    <property type="component" value="Unassembled WGS sequence"/>
</dbReference>
<sequence length="176" mass="19409">MNTPQVLMPPPPPQQPFGAFPRRQNARPAPAARALHAAPVRSPRAGAPRRPRAWCGVRVSSDRSTDFEMSFQVSNSDRYPGKPESSEKNTVKHGFARGGSDIDGPRARPDGRRERPKSERCAGRRKSLPPHARTARAAEDIKMSSSKSLILNLYQGLRDSIASNNSSSVMNRVSKW</sequence>
<accession>A0A4C1Z8X8</accession>
<name>A0A4C1Z8X8_EUMVA</name>
<evidence type="ECO:0000256" key="1">
    <source>
        <dbReference type="SAM" id="MobiDB-lite"/>
    </source>
</evidence>
<feature type="compositionally biased region" description="Low complexity" evidence="1">
    <location>
        <begin position="19"/>
        <end position="46"/>
    </location>
</feature>
<keyword evidence="3" id="KW-1185">Reference proteome</keyword>
<organism evidence="2 3">
    <name type="scientific">Eumeta variegata</name>
    <name type="common">Bagworm moth</name>
    <name type="synonym">Eumeta japonica</name>
    <dbReference type="NCBI Taxonomy" id="151549"/>
    <lineage>
        <taxon>Eukaryota</taxon>
        <taxon>Metazoa</taxon>
        <taxon>Ecdysozoa</taxon>
        <taxon>Arthropoda</taxon>
        <taxon>Hexapoda</taxon>
        <taxon>Insecta</taxon>
        <taxon>Pterygota</taxon>
        <taxon>Neoptera</taxon>
        <taxon>Endopterygota</taxon>
        <taxon>Lepidoptera</taxon>
        <taxon>Glossata</taxon>
        <taxon>Ditrysia</taxon>
        <taxon>Tineoidea</taxon>
        <taxon>Psychidae</taxon>
        <taxon>Oiketicinae</taxon>
        <taxon>Eumeta</taxon>
    </lineage>
</organism>
<comment type="caution">
    <text evidence="2">The sequence shown here is derived from an EMBL/GenBank/DDBJ whole genome shotgun (WGS) entry which is preliminary data.</text>
</comment>
<proteinExistence type="predicted"/>
<reference evidence="2 3" key="1">
    <citation type="journal article" date="2019" name="Commun. Biol.">
        <title>The bagworm genome reveals a unique fibroin gene that provides high tensile strength.</title>
        <authorList>
            <person name="Kono N."/>
            <person name="Nakamura H."/>
            <person name="Ohtoshi R."/>
            <person name="Tomita M."/>
            <person name="Numata K."/>
            <person name="Arakawa K."/>
        </authorList>
    </citation>
    <scope>NUCLEOTIDE SEQUENCE [LARGE SCALE GENOMIC DNA]</scope>
</reference>
<dbReference type="AlphaFoldDB" id="A0A4C1Z8X8"/>
<dbReference type="EMBL" id="BGZK01001626">
    <property type="protein sequence ID" value="GBP83554.1"/>
    <property type="molecule type" value="Genomic_DNA"/>
</dbReference>
<gene>
    <name evidence="2" type="ORF">EVAR_65642_1</name>
</gene>